<dbReference type="AlphaFoldDB" id="A0A2A6Z7T6"/>
<dbReference type="EMBL" id="NMTQ01000037">
    <property type="protein sequence ID" value="PDX57446.1"/>
    <property type="molecule type" value="Genomic_DNA"/>
</dbReference>
<protein>
    <recommendedName>
        <fullName evidence="3">DUF2577 domain-containing protein</fullName>
    </recommendedName>
</protein>
<keyword evidence="2" id="KW-1185">Reference proteome</keyword>
<organism evidence="1 2">
    <name type="scientific">Faecalibacterium langellae</name>
    <dbReference type="NCBI Taxonomy" id="3435293"/>
    <lineage>
        <taxon>Bacteria</taxon>
        <taxon>Bacillati</taxon>
        <taxon>Bacillota</taxon>
        <taxon>Clostridia</taxon>
        <taxon>Eubacteriales</taxon>
        <taxon>Oscillospiraceae</taxon>
        <taxon>Faecalibacterium</taxon>
    </lineage>
</organism>
<accession>A0A2A6Z7T6</accession>
<gene>
    <name evidence="1" type="ORF">CGS46_13060</name>
</gene>
<reference evidence="1 2" key="1">
    <citation type="journal article" date="2017" name="Front. Microbiol.">
        <title>New Insights into the Diversity of the Genus Faecalibacterium.</title>
        <authorList>
            <person name="Benevides L."/>
            <person name="Burman S."/>
            <person name="Martin R."/>
            <person name="Robert V."/>
            <person name="Thomas M."/>
            <person name="Miquel S."/>
            <person name="Chain F."/>
            <person name="Sokol H."/>
            <person name="Bermudez-Humaran L.G."/>
            <person name="Morrison M."/>
            <person name="Langella P."/>
            <person name="Azevedo V.A."/>
            <person name="Chatel J.M."/>
            <person name="Soares S."/>
        </authorList>
    </citation>
    <scope>NUCLEOTIDE SEQUENCE [LARGE SCALE GENOMIC DNA]</scope>
    <source>
        <strain evidence="2">CNCM I-4540</strain>
    </source>
</reference>
<evidence type="ECO:0000313" key="1">
    <source>
        <dbReference type="EMBL" id="PDX57446.1"/>
    </source>
</evidence>
<dbReference type="InterPro" id="IPR022555">
    <property type="entry name" value="DUF2577"/>
</dbReference>
<evidence type="ECO:0008006" key="3">
    <source>
        <dbReference type="Google" id="ProtNLM"/>
    </source>
</evidence>
<dbReference type="Proteomes" id="UP000220752">
    <property type="component" value="Unassembled WGS sequence"/>
</dbReference>
<dbReference type="Pfam" id="PF10844">
    <property type="entry name" value="DUF2577"/>
    <property type="match status" value="1"/>
</dbReference>
<evidence type="ECO:0000313" key="2">
    <source>
        <dbReference type="Proteomes" id="UP000220752"/>
    </source>
</evidence>
<name>A0A2A6Z7T6_9FIRM</name>
<proteinExistence type="predicted"/>
<comment type="caution">
    <text evidence="1">The sequence shown here is derived from an EMBL/GenBank/DDBJ whole genome shotgun (WGS) entry which is preliminary data.</text>
</comment>
<sequence>MEANSLKGLFQGLIPPGSAILQGTVTKDDPLEITAANDSKLVISGEQLIVPWHLTDYTTHADYTMGDKGELRDETYTKVDGEHQHVDSRGGDTSKVKHKHYVEKLNAYKMTLKVYNHLQKDDLVYLLSINNGKLYYVLDRVAGQVAGKDI</sequence>